<reference evidence="3" key="1">
    <citation type="submission" date="2019-10" db="EMBL/GenBank/DDBJ databases">
        <authorList>
            <person name="Zhang R."/>
            <person name="Pan Y."/>
            <person name="Wang J."/>
            <person name="Ma R."/>
            <person name="Yu S."/>
        </authorList>
    </citation>
    <scope>NUCLEOTIDE SEQUENCE</scope>
    <source>
        <strain evidence="3">LA-IB0</strain>
        <tissue evidence="3">Leaf</tissue>
    </source>
</reference>
<evidence type="ECO:0000256" key="1">
    <source>
        <dbReference type="RuleBase" id="RU369102"/>
    </source>
</evidence>
<evidence type="ECO:0000313" key="4">
    <source>
        <dbReference type="Proteomes" id="UP000826271"/>
    </source>
</evidence>
<dbReference type="PANTHER" id="PTHR11260">
    <property type="entry name" value="GLUTATHIONE S-TRANSFERASE, GST, SUPERFAMILY, GST DOMAIN CONTAINING"/>
    <property type="match status" value="1"/>
</dbReference>
<keyword evidence="1" id="KW-0963">Cytoplasm</keyword>
<name>A0AAV6WHW1_9LAMI</name>
<keyword evidence="1" id="KW-0808">Transferase</keyword>
<dbReference type="InterPro" id="IPR045074">
    <property type="entry name" value="GST_C_Tau"/>
</dbReference>
<keyword evidence="4" id="KW-1185">Reference proteome</keyword>
<dbReference type="GO" id="GO:0006749">
    <property type="term" value="P:glutathione metabolic process"/>
    <property type="evidence" value="ECO:0007669"/>
    <property type="project" value="InterPro"/>
</dbReference>
<gene>
    <name evidence="3" type="ORF">BUALT_Bualt14G0037800</name>
</gene>
<dbReference type="GO" id="GO:0004364">
    <property type="term" value="F:glutathione transferase activity"/>
    <property type="evidence" value="ECO:0007669"/>
    <property type="project" value="UniProtKB-UniRule"/>
</dbReference>
<evidence type="ECO:0000259" key="2">
    <source>
        <dbReference type="PROSITE" id="PS50405"/>
    </source>
</evidence>
<dbReference type="PANTHER" id="PTHR11260:SF764">
    <property type="entry name" value="GLUTATHIONE TRANSFERASE"/>
    <property type="match status" value="1"/>
</dbReference>
<comment type="function">
    <text evidence="1">Is involved in the conjugation of reduced glutathione to a wide number of exogenous and endogenous hydrophobic electrophiles.</text>
</comment>
<dbReference type="InterPro" id="IPR045073">
    <property type="entry name" value="Omega/Tau-like"/>
</dbReference>
<sequence>MRKGEEQERAKKELIEALKLLEGELGDEPYFGGNNFGFLDVAVIAYYSWFNAYEICGNFSIEEHCPILIAWPRSARKKRASPNCWLILLRFMTLLRFSRRDTVLNRYINQQSFTKL</sequence>
<comment type="caution">
    <text evidence="3">The sequence shown here is derived from an EMBL/GenBank/DDBJ whole genome shotgun (WGS) entry which is preliminary data.</text>
</comment>
<dbReference type="EMBL" id="WHWC01000014">
    <property type="protein sequence ID" value="KAG8369669.1"/>
    <property type="molecule type" value="Genomic_DNA"/>
</dbReference>
<dbReference type="Proteomes" id="UP000826271">
    <property type="component" value="Unassembled WGS sequence"/>
</dbReference>
<protein>
    <recommendedName>
        <fullName evidence="1">Glutathione S-transferase</fullName>
        <ecNumber evidence="1">2.5.1.18</ecNumber>
    </recommendedName>
</protein>
<organism evidence="3 4">
    <name type="scientific">Buddleja alternifolia</name>
    <dbReference type="NCBI Taxonomy" id="168488"/>
    <lineage>
        <taxon>Eukaryota</taxon>
        <taxon>Viridiplantae</taxon>
        <taxon>Streptophyta</taxon>
        <taxon>Embryophyta</taxon>
        <taxon>Tracheophyta</taxon>
        <taxon>Spermatophyta</taxon>
        <taxon>Magnoliopsida</taxon>
        <taxon>eudicotyledons</taxon>
        <taxon>Gunneridae</taxon>
        <taxon>Pentapetalae</taxon>
        <taxon>asterids</taxon>
        <taxon>lamiids</taxon>
        <taxon>Lamiales</taxon>
        <taxon>Scrophulariaceae</taxon>
        <taxon>Buddlejeae</taxon>
        <taxon>Buddleja</taxon>
    </lineage>
</organism>
<comment type="similarity">
    <text evidence="1">Belongs to the GST superfamily.</text>
</comment>
<proteinExistence type="inferred from homology"/>
<dbReference type="Gene3D" id="1.20.1050.10">
    <property type="match status" value="1"/>
</dbReference>
<dbReference type="Pfam" id="PF13410">
    <property type="entry name" value="GST_C_2"/>
    <property type="match status" value="1"/>
</dbReference>
<accession>A0AAV6WHW1</accession>
<dbReference type="PROSITE" id="PS50405">
    <property type="entry name" value="GST_CTER"/>
    <property type="match status" value="1"/>
</dbReference>
<dbReference type="SUPFAM" id="SSF47616">
    <property type="entry name" value="GST C-terminal domain-like"/>
    <property type="match status" value="1"/>
</dbReference>
<dbReference type="InterPro" id="IPR036282">
    <property type="entry name" value="Glutathione-S-Trfase_C_sf"/>
</dbReference>
<dbReference type="CDD" id="cd03185">
    <property type="entry name" value="GST_C_Tau"/>
    <property type="match status" value="1"/>
</dbReference>
<dbReference type="EC" id="2.5.1.18" evidence="1"/>
<evidence type="ECO:0000313" key="3">
    <source>
        <dbReference type="EMBL" id="KAG8369669.1"/>
    </source>
</evidence>
<dbReference type="GO" id="GO:0005829">
    <property type="term" value="C:cytosol"/>
    <property type="evidence" value="ECO:0007669"/>
    <property type="project" value="UniProtKB-SubCell"/>
</dbReference>
<dbReference type="AlphaFoldDB" id="A0AAV6WHW1"/>
<comment type="subcellular location">
    <subcellularLocation>
        <location evidence="1">Cytoplasm</location>
        <location evidence="1">Cytosol</location>
    </subcellularLocation>
</comment>
<comment type="catalytic activity">
    <reaction evidence="1">
        <text>RX + glutathione = an S-substituted glutathione + a halide anion + H(+)</text>
        <dbReference type="Rhea" id="RHEA:16437"/>
        <dbReference type="ChEBI" id="CHEBI:15378"/>
        <dbReference type="ChEBI" id="CHEBI:16042"/>
        <dbReference type="ChEBI" id="CHEBI:17792"/>
        <dbReference type="ChEBI" id="CHEBI:57925"/>
        <dbReference type="ChEBI" id="CHEBI:90779"/>
        <dbReference type="EC" id="2.5.1.18"/>
    </reaction>
</comment>
<feature type="domain" description="GST C-terminal" evidence="2">
    <location>
        <begin position="1"/>
        <end position="104"/>
    </location>
</feature>
<dbReference type="InterPro" id="IPR010987">
    <property type="entry name" value="Glutathione-S-Trfase_C-like"/>
</dbReference>